<gene>
    <name evidence="8" type="ordered locus">Sbal195_2920</name>
</gene>
<dbReference type="GO" id="GO:0004519">
    <property type="term" value="F:endonuclease activity"/>
    <property type="evidence" value="ECO:0007669"/>
    <property type="project" value="UniProtKB-KW"/>
</dbReference>
<evidence type="ECO:0000256" key="4">
    <source>
        <dbReference type="ARBA" id="ARBA00022722"/>
    </source>
</evidence>
<dbReference type="InterPro" id="IPR008766">
    <property type="entry name" value="Replication_gene_A-like"/>
</dbReference>
<feature type="domain" description="Replication gene A protein-like" evidence="7">
    <location>
        <begin position="183"/>
        <end position="480"/>
    </location>
</feature>
<keyword evidence="6" id="KW-0378">Hydrolase</keyword>
<evidence type="ECO:0000259" key="7">
    <source>
        <dbReference type="Pfam" id="PF05840"/>
    </source>
</evidence>
<sequence>MSARTTSNPLPFKRRLQHLPTPLADDVLAAFAVAADRLPAAPIDLWQDEVVAGVREKVDTTRLYQPIFDKPAERFTAAKGFEMLAPLSFHVRNKVQNTYQQRVNSGGIAAGSAYLRETIKKLTVVWHKYPFHKISGMKFVKQPEPVEQDDAVDKDEIENRLLAKASPFSAFRLLRHRKSTELKKASAIIADTCMQQVKEIAASADKEVAYFDAYDAAAKICQTWGVIPPYWNAVKRDHIEDAAECAILRMTCAKWWGRQLLKLRDQCCEHLCIVVGLVNQHTPFVSDECFSEWTSQQRTAMQWLESTMIENEAGVILPLIEAAMAGNANPSNRLVELIVRARGLDEMAEESGKIGFMVTLTCPSKFHMKSHKWDLNNAKTAQQYLVNVFAKIRAALSYRNIPFTGCRVTEPHKDSTPHWHMLCMVKPEHEMAVKAIIKKYAYEVDGDEPGAKEHRLLIEAIDKQKGCAVGYIIKYLSKNIMGEHMQGELDLETGKPVNEVAPRATAWANRHRIRQFQFYGTSSVQVWRELRRLKVGPQSPEIEAAKAAACNSDWKAFEYAMKNAQLSLNYEVTPQGNEYGEMTKRVQGISGIAFGEKRLIITRGERWKLRKANDDELEAYRTLKQRRKDLFTVNRAMNAESRLSRKELKDAMPKWSIALLPLPFGSPWTCRNNCTDPVLEEVDSRIIRHLAQVGITDPANIERLLFVGCRVMDADGGEWWVDDGQLRNEPYRYREIRDLPLDKLVSEMQSWGKTTEYSA</sequence>
<dbReference type="GO" id="GO:0016787">
    <property type="term" value="F:hydrolase activity"/>
    <property type="evidence" value="ECO:0007669"/>
    <property type="project" value="UniProtKB-KW"/>
</dbReference>
<evidence type="ECO:0000256" key="2">
    <source>
        <dbReference type="ARBA" id="ARBA00009260"/>
    </source>
</evidence>
<dbReference type="RefSeq" id="WP_012197344.1">
    <property type="nucleotide sequence ID" value="NC_009997.1"/>
</dbReference>
<evidence type="ECO:0000256" key="3">
    <source>
        <dbReference type="ARBA" id="ARBA00022705"/>
    </source>
</evidence>
<dbReference type="AlphaFoldDB" id="A9KUR8"/>
<name>A9KUR8_SHEB9</name>
<dbReference type="KEGG" id="sbn:Sbal195_2920"/>
<keyword evidence="4" id="KW-0540">Nuclease</keyword>
<proteinExistence type="inferred from homology"/>
<protein>
    <submittedName>
        <fullName evidence="8">Replication gene A</fullName>
    </submittedName>
</protein>
<dbReference type="Pfam" id="PF05840">
    <property type="entry name" value="Phage_GPA"/>
    <property type="match status" value="1"/>
</dbReference>
<keyword evidence="5" id="KW-0255">Endonuclease</keyword>
<dbReference type="HOGENOM" id="CLU_013772_3_2_6"/>
<reference evidence="8 9" key="1">
    <citation type="submission" date="2007-11" db="EMBL/GenBank/DDBJ databases">
        <title>Complete sequence of chromosome of Shewanella baltica OS195.</title>
        <authorList>
            <consortium name="US DOE Joint Genome Institute"/>
            <person name="Copeland A."/>
            <person name="Lucas S."/>
            <person name="Lapidus A."/>
            <person name="Barry K."/>
            <person name="Glavina del Rio T."/>
            <person name="Dalin E."/>
            <person name="Tice H."/>
            <person name="Pitluck S."/>
            <person name="Chain P."/>
            <person name="Malfatti S."/>
            <person name="Shin M."/>
            <person name="Vergez L."/>
            <person name="Schmutz J."/>
            <person name="Larimer F."/>
            <person name="Land M."/>
            <person name="Hauser L."/>
            <person name="Kyrpides N."/>
            <person name="Kim E."/>
            <person name="Brettar I."/>
            <person name="Rodrigues J."/>
            <person name="Konstantinidis K."/>
            <person name="Klappenbach J."/>
            <person name="Hofle M."/>
            <person name="Tiedje J."/>
            <person name="Richardson P."/>
        </authorList>
    </citation>
    <scope>NUCLEOTIDE SEQUENCE [LARGE SCALE GENOMIC DNA]</scope>
    <source>
        <strain evidence="8 9">OS195</strain>
    </source>
</reference>
<dbReference type="Proteomes" id="UP000000770">
    <property type="component" value="Chromosome"/>
</dbReference>
<comment type="function">
    <text evidence="1">Possible endonuclease which induces a single-strand cut and initiates DNA replication.</text>
</comment>
<dbReference type="EMBL" id="CP000891">
    <property type="protein sequence ID" value="ABX50086.1"/>
    <property type="molecule type" value="Genomic_DNA"/>
</dbReference>
<evidence type="ECO:0000313" key="8">
    <source>
        <dbReference type="EMBL" id="ABX50086.1"/>
    </source>
</evidence>
<evidence type="ECO:0000313" key="9">
    <source>
        <dbReference type="Proteomes" id="UP000000770"/>
    </source>
</evidence>
<accession>A9KUR8</accession>
<evidence type="ECO:0000256" key="5">
    <source>
        <dbReference type="ARBA" id="ARBA00022759"/>
    </source>
</evidence>
<keyword evidence="3" id="KW-0235">DNA replication</keyword>
<comment type="similarity">
    <text evidence="2">Belongs to the phage GPA family.</text>
</comment>
<evidence type="ECO:0000256" key="1">
    <source>
        <dbReference type="ARBA" id="ARBA00003293"/>
    </source>
</evidence>
<evidence type="ECO:0000256" key="6">
    <source>
        <dbReference type="ARBA" id="ARBA00022801"/>
    </source>
</evidence>
<organism evidence="8 9">
    <name type="scientific">Shewanella baltica (strain OS195)</name>
    <dbReference type="NCBI Taxonomy" id="399599"/>
    <lineage>
        <taxon>Bacteria</taxon>
        <taxon>Pseudomonadati</taxon>
        <taxon>Pseudomonadota</taxon>
        <taxon>Gammaproteobacteria</taxon>
        <taxon>Alteromonadales</taxon>
        <taxon>Shewanellaceae</taxon>
        <taxon>Shewanella</taxon>
    </lineage>
</organism>
<dbReference type="GO" id="GO:0006260">
    <property type="term" value="P:DNA replication"/>
    <property type="evidence" value="ECO:0007669"/>
    <property type="project" value="UniProtKB-KW"/>
</dbReference>